<protein>
    <submittedName>
        <fullName evidence="1">Uncharacterized protein</fullName>
    </submittedName>
</protein>
<evidence type="ECO:0000313" key="2">
    <source>
        <dbReference type="Proteomes" id="UP000000723"/>
    </source>
</evidence>
<proteinExistence type="predicted"/>
<evidence type="ECO:0000313" key="1">
    <source>
        <dbReference type="EMBL" id="BAG84026.1"/>
    </source>
</evidence>
<dbReference type="EMBL" id="AP010657">
    <property type="protein sequence ID" value="BAG84026.1"/>
    <property type="molecule type" value="Genomic_DNA"/>
</dbReference>
<name>B6YS54_AZOPC</name>
<dbReference type="AlphaFoldDB" id="B6YS54"/>
<sequence>MKKIILSFIVCSMLIGTKGFGQPQQILKETETFGIDIPFFHFLNTKFKYEDVDVENTPTIQSTETIGINFIIVWQTKKFEYELGYGKRNNKGSNVQISANAE</sequence>
<keyword evidence="1" id="KW-0614">Plasmid</keyword>
<geneLocation type="plasmid" evidence="1 2">
    <name>pCFPG1</name>
</geneLocation>
<dbReference type="HOGENOM" id="CLU_2271624_0_0_10"/>
<keyword evidence="2" id="KW-1185">Reference proteome</keyword>
<reference evidence="2" key="1">
    <citation type="journal article" date="2008" name="Science">
        <title>Genome of an endosymbiont coupling N2 fixation to cellulolysis within RT protist cells in termite gut.</title>
        <authorList>
            <person name="Hongoh Y."/>
            <person name="Sharma V.K."/>
            <person name="Prakash T."/>
            <person name="Noda S."/>
            <person name="Toh H."/>
            <person name="Taylor T.D."/>
            <person name="Kudo T."/>
            <person name="Sakaki Y."/>
            <person name="Toyoda A."/>
            <person name="Hattori M."/>
            <person name="Ohkuma M."/>
        </authorList>
    </citation>
    <scope>NUCLEOTIDE SEQUENCE [LARGE SCALE GENOMIC DNA]</scope>
    <source>
        <plasmid evidence="2">pCFPG1</plasmid>
    </source>
</reference>
<gene>
    <name evidence="1" type="ordered locus">CFPG_P1-5</name>
</gene>
<dbReference type="Proteomes" id="UP000000723">
    <property type="component" value="Plasmid pCFPG1"/>
</dbReference>
<dbReference type="KEGG" id="aps:CFPG_P1-5"/>
<organism evidence="1 2">
    <name type="scientific">Azobacteroides pseudotrichonymphae genomovar. CFP2</name>
    <dbReference type="NCBI Taxonomy" id="511995"/>
    <lineage>
        <taxon>Bacteria</taxon>
        <taxon>Pseudomonadati</taxon>
        <taxon>Bacteroidota</taxon>
        <taxon>Bacteroidia</taxon>
        <taxon>Bacteroidales</taxon>
        <taxon>Candidatus Azobacteroides</taxon>
    </lineage>
</organism>
<dbReference type="RefSeq" id="WP_012572992.1">
    <property type="nucleotide sequence ID" value="NC_011564.1"/>
</dbReference>
<accession>B6YS54</accession>